<sequence length="328" mass="35659">MKEQCEPSQASRDRSERQEPVHMPPKKKGRQRKKVQSEPNQPSGSKSVRSKKKMCIQIGGGIVGDRAIVDDYDGLDGHIEGDGFQDAMDAILHSNDDKGVEDVEPDLTKTLDEVGDAMDAILKGTDEKSPYKNKGNPEPEFTEGNASDVLPEMVKLDLESVADLLGAGYNMAEIESMRGVQVESDDMSPVEMGDGLINDGGEENEVVGEGDEVGEVACEGDSDGVGEDDGAGDGDVEDEGKGDGEDDAIDTEGNDADDEGHVPPRRTRNPSERIILQKMKRPCFDKDGRGSTSSYLIDLEYLARYMGAKVGMAFGYMFWYTKRMDATC</sequence>
<accession>A0A9R1WUX0</accession>
<feature type="compositionally biased region" description="Polar residues" evidence="1">
    <location>
        <begin position="37"/>
        <end position="47"/>
    </location>
</feature>
<evidence type="ECO:0000313" key="2">
    <source>
        <dbReference type="EMBL" id="KAJ0186467.1"/>
    </source>
</evidence>
<gene>
    <name evidence="2" type="ORF">LSAT_V11C900488690</name>
</gene>
<feature type="region of interest" description="Disordered" evidence="1">
    <location>
        <begin position="126"/>
        <end position="145"/>
    </location>
</feature>
<feature type="compositionally biased region" description="Basic and acidic residues" evidence="1">
    <location>
        <begin position="1"/>
        <end position="20"/>
    </location>
</feature>
<feature type="compositionally biased region" description="Basic residues" evidence="1">
    <location>
        <begin position="24"/>
        <end position="34"/>
    </location>
</feature>
<organism evidence="2 3">
    <name type="scientific">Lactuca sativa</name>
    <name type="common">Garden lettuce</name>
    <dbReference type="NCBI Taxonomy" id="4236"/>
    <lineage>
        <taxon>Eukaryota</taxon>
        <taxon>Viridiplantae</taxon>
        <taxon>Streptophyta</taxon>
        <taxon>Embryophyta</taxon>
        <taxon>Tracheophyta</taxon>
        <taxon>Spermatophyta</taxon>
        <taxon>Magnoliopsida</taxon>
        <taxon>eudicotyledons</taxon>
        <taxon>Gunneridae</taxon>
        <taxon>Pentapetalae</taxon>
        <taxon>asterids</taxon>
        <taxon>campanulids</taxon>
        <taxon>Asterales</taxon>
        <taxon>Asteraceae</taxon>
        <taxon>Cichorioideae</taxon>
        <taxon>Cichorieae</taxon>
        <taxon>Lactucinae</taxon>
        <taxon>Lactuca</taxon>
    </lineage>
</organism>
<proteinExistence type="predicted"/>
<feature type="compositionally biased region" description="Acidic residues" evidence="1">
    <location>
        <begin position="200"/>
        <end position="258"/>
    </location>
</feature>
<feature type="region of interest" description="Disordered" evidence="1">
    <location>
        <begin position="184"/>
        <end position="273"/>
    </location>
</feature>
<protein>
    <submittedName>
        <fullName evidence="2">Uncharacterized protein</fullName>
    </submittedName>
</protein>
<evidence type="ECO:0000256" key="1">
    <source>
        <dbReference type="SAM" id="MobiDB-lite"/>
    </source>
</evidence>
<dbReference type="Proteomes" id="UP000235145">
    <property type="component" value="Unassembled WGS sequence"/>
</dbReference>
<reference evidence="2 3" key="1">
    <citation type="journal article" date="2017" name="Nat. Commun.">
        <title>Genome assembly with in vitro proximity ligation data and whole-genome triplication in lettuce.</title>
        <authorList>
            <person name="Reyes-Chin-Wo S."/>
            <person name="Wang Z."/>
            <person name="Yang X."/>
            <person name="Kozik A."/>
            <person name="Arikit S."/>
            <person name="Song C."/>
            <person name="Xia L."/>
            <person name="Froenicke L."/>
            <person name="Lavelle D.O."/>
            <person name="Truco M.J."/>
            <person name="Xia R."/>
            <person name="Zhu S."/>
            <person name="Xu C."/>
            <person name="Xu H."/>
            <person name="Xu X."/>
            <person name="Cox K."/>
            <person name="Korf I."/>
            <person name="Meyers B.C."/>
            <person name="Michelmore R.W."/>
        </authorList>
    </citation>
    <scope>NUCLEOTIDE SEQUENCE [LARGE SCALE GENOMIC DNA]</scope>
    <source>
        <strain evidence="3">cv. Salinas</strain>
        <tissue evidence="2">Seedlings</tissue>
    </source>
</reference>
<evidence type="ECO:0000313" key="3">
    <source>
        <dbReference type="Proteomes" id="UP000235145"/>
    </source>
</evidence>
<dbReference type="AlphaFoldDB" id="A0A9R1WUX0"/>
<dbReference type="EMBL" id="NBSK02000009">
    <property type="protein sequence ID" value="KAJ0186467.1"/>
    <property type="molecule type" value="Genomic_DNA"/>
</dbReference>
<name>A0A9R1WUX0_LACSA</name>
<keyword evidence="3" id="KW-1185">Reference proteome</keyword>
<comment type="caution">
    <text evidence="2">The sequence shown here is derived from an EMBL/GenBank/DDBJ whole genome shotgun (WGS) entry which is preliminary data.</text>
</comment>
<feature type="region of interest" description="Disordered" evidence="1">
    <location>
        <begin position="1"/>
        <end position="53"/>
    </location>
</feature>